<gene>
    <name evidence="3" type="ORF">JI741_31300</name>
</gene>
<name>A0ABS1L498_9BACT</name>
<dbReference type="Proteomes" id="UP000613030">
    <property type="component" value="Unassembled WGS sequence"/>
</dbReference>
<feature type="domain" description="Amidohydrolase-related" evidence="2">
    <location>
        <begin position="13"/>
        <end position="284"/>
    </location>
</feature>
<dbReference type="InterPro" id="IPR052350">
    <property type="entry name" value="Metallo-dep_Lactonases"/>
</dbReference>
<dbReference type="EMBL" id="JAERRB010000019">
    <property type="protein sequence ID" value="MBL0745762.1"/>
    <property type="molecule type" value="Genomic_DNA"/>
</dbReference>
<keyword evidence="4" id="KW-1185">Reference proteome</keyword>
<dbReference type="PANTHER" id="PTHR43569:SF2">
    <property type="entry name" value="AMIDOHYDROLASE-RELATED DOMAIN-CONTAINING PROTEIN"/>
    <property type="match status" value="1"/>
</dbReference>
<evidence type="ECO:0000313" key="3">
    <source>
        <dbReference type="EMBL" id="MBL0745762.1"/>
    </source>
</evidence>
<dbReference type="InterPro" id="IPR032466">
    <property type="entry name" value="Metal_Hydrolase"/>
</dbReference>
<dbReference type="RefSeq" id="WP_202016383.1">
    <property type="nucleotide sequence ID" value="NZ_JAERRB010000019.1"/>
</dbReference>
<comment type="caution">
    <text evidence="3">The sequence shown here is derived from an EMBL/GenBank/DDBJ whole genome shotgun (WGS) entry which is preliminary data.</text>
</comment>
<accession>A0ABS1L498</accession>
<dbReference type="SUPFAM" id="SSF51556">
    <property type="entry name" value="Metallo-dependent hydrolases"/>
    <property type="match status" value="1"/>
</dbReference>
<comment type="similarity">
    <text evidence="1">Belongs to the metallo-dependent hydrolases superfamily.</text>
</comment>
<organism evidence="3 4">
    <name type="scientific">Chryseolinea lacunae</name>
    <dbReference type="NCBI Taxonomy" id="2801331"/>
    <lineage>
        <taxon>Bacteria</taxon>
        <taxon>Pseudomonadati</taxon>
        <taxon>Bacteroidota</taxon>
        <taxon>Cytophagia</taxon>
        <taxon>Cytophagales</taxon>
        <taxon>Fulvivirgaceae</taxon>
        <taxon>Chryseolinea</taxon>
    </lineage>
</organism>
<dbReference type="Pfam" id="PF04909">
    <property type="entry name" value="Amidohydro_2"/>
    <property type="match status" value="1"/>
</dbReference>
<sequence length="286" mass="33203">MKPIGKNKIIMKIDSHVHFWQYSEKEYPWIGTTMSGIRRDFIPTDAEPIFHRHGIAGCIAVQARQNEAENEFMLSLAKRSSFIKGIVGWVPLKDKSLQSKLEAYAQQPLIRGFRHVIQDEPLLEFMLDPSFIRGLRLLHHHNYCYDLLIKPSHLPVAAALVRLLPAQPIVIDHIAKPDIARGEFTRWAKDIQRLASFDNIYCKVSGMTTEARWKEWSENDFRPYLDTVVESFGLKRLIYGSDWPVCLLSTDYEQQLRMVENYFRSFSKPEQASIFGLNALEFYKIA</sequence>
<evidence type="ECO:0000313" key="4">
    <source>
        <dbReference type="Proteomes" id="UP000613030"/>
    </source>
</evidence>
<dbReference type="PANTHER" id="PTHR43569">
    <property type="entry name" value="AMIDOHYDROLASE"/>
    <property type="match status" value="1"/>
</dbReference>
<protein>
    <submittedName>
        <fullName evidence="3">Amidohydrolase family protein</fullName>
    </submittedName>
</protein>
<proteinExistence type="inferred from homology"/>
<dbReference type="InterPro" id="IPR006680">
    <property type="entry name" value="Amidohydro-rel"/>
</dbReference>
<reference evidence="3 4" key="1">
    <citation type="submission" date="2021-01" db="EMBL/GenBank/DDBJ databases">
        <title>Chryseolinea sp. Jin1 Genome sequencing and assembly.</title>
        <authorList>
            <person name="Kim I."/>
        </authorList>
    </citation>
    <scope>NUCLEOTIDE SEQUENCE [LARGE SCALE GENOMIC DNA]</scope>
    <source>
        <strain evidence="3 4">Jin1</strain>
    </source>
</reference>
<evidence type="ECO:0000256" key="1">
    <source>
        <dbReference type="ARBA" id="ARBA00038310"/>
    </source>
</evidence>
<dbReference type="Gene3D" id="3.20.20.140">
    <property type="entry name" value="Metal-dependent hydrolases"/>
    <property type="match status" value="1"/>
</dbReference>
<evidence type="ECO:0000259" key="2">
    <source>
        <dbReference type="Pfam" id="PF04909"/>
    </source>
</evidence>